<dbReference type="Proteomes" id="UP001597045">
    <property type="component" value="Unassembled WGS sequence"/>
</dbReference>
<keyword evidence="3" id="KW-1185">Reference proteome</keyword>
<dbReference type="PANTHER" id="PTHR22642:SF2">
    <property type="entry name" value="PROTEIN LONG AFTER FAR-RED 3"/>
    <property type="match status" value="1"/>
</dbReference>
<feature type="domain" description="Amidohydrolase 3" evidence="1">
    <location>
        <begin position="1"/>
        <end position="55"/>
    </location>
</feature>
<reference evidence="3" key="1">
    <citation type="journal article" date="2019" name="Int. J. Syst. Evol. Microbiol.">
        <title>The Global Catalogue of Microorganisms (GCM) 10K type strain sequencing project: providing services to taxonomists for standard genome sequencing and annotation.</title>
        <authorList>
            <consortium name="The Broad Institute Genomics Platform"/>
            <consortium name="The Broad Institute Genome Sequencing Center for Infectious Disease"/>
            <person name="Wu L."/>
            <person name="Ma J."/>
        </authorList>
    </citation>
    <scope>NUCLEOTIDE SEQUENCE [LARGE SCALE GENOMIC DNA]</scope>
    <source>
        <strain evidence="3">JCM 31486</strain>
    </source>
</reference>
<dbReference type="EMBL" id="JBHTIS010002236">
    <property type="protein sequence ID" value="MFD1049533.1"/>
    <property type="molecule type" value="Genomic_DNA"/>
</dbReference>
<gene>
    <name evidence="2" type="ORF">ACFQ1S_30360</name>
</gene>
<protein>
    <submittedName>
        <fullName evidence="2">Amidohydrolase family protein</fullName>
    </submittedName>
</protein>
<proteinExistence type="predicted"/>
<organism evidence="2 3">
    <name type="scientific">Kibdelosporangium lantanae</name>
    <dbReference type="NCBI Taxonomy" id="1497396"/>
    <lineage>
        <taxon>Bacteria</taxon>
        <taxon>Bacillati</taxon>
        <taxon>Actinomycetota</taxon>
        <taxon>Actinomycetes</taxon>
        <taxon>Pseudonocardiales</taxon>
        <taxon>Pseudonocardiaceae</taxon>
        <taxon>Kibdelosporangium</taxon>
    </lineage>
</organism>
<evidence type="ECO:0000313" key="2">
    <source>
        <dbReference type="EMBL" id="MFD1049533.1"/>
    </source>
</evidence>
<dbReference type="SUPFAM" id="SSF51338">
    <property type="entry name" value="Composite domain of metallo-dependent hydrolases"/>
    <property type="match status" value="1"/>
</dbReference>
<sequence length="56" mass="6162">MHTTQAARLVGEEHLRGTLTPGRLADLTVWDQNPAACPSEVLRDLNPVHTFVGGRR</sequence>
<dbReference type="Gene3D" id="3.20.20.140">
    <property type="entry name" value="Metal-dependent hydrolases"/>
    <property type="match status" value="1"/>
</dbReference>
<dbReference type="PANTHER" id="PTHR22642">
    <property type="entry name" value="IMIDAZOLONEPROPIONASE"/>
    <property type="match status" value="1"/>
</dbReference>
<accession>A0ABW3MG04</accession>
<dbReference type="Gene3D" id="2.30.40.10">
    <property type="entry name" value="Urease, subunit C, domain 1"/>
    <property type="match status" value="1"/>
</dbReference>
<dbReference type="InterPro" id="IPR011059">
    <property type="entry name" value="Metal-dep_hydrolase_composite"/>
</dbReference>
<dbReference type="InterPro" id="IPR013108">
    <property type="entry name" value="Amidohydro_3"/>
</dbReference>
<evidence type="ECO:0000313" key="3">
    <source>
        <dbReference type="Proteomes" id="UP001597045"/>
    </source>
</evidence>
<evidence type="ECO:0000259" key="1">
    <source>
        <dbReference type="Pfam" id="PF07969"/>
    </source>
</evidence>
<comment type="caution">
    <text evidence="2">The sequence shown here is derived from an EMBL/GenBank/DDBJ whole genome shotgun (WGS) entry which is preliminary data.</text>
</comment>
<name>A0ABW3MG04_9PSEU</name>
<dbReference type="Pfam" id="PF07969">
    <property type="entry name" value="Amidohydro_3"/>
    <property type="match status" value="1"/>
</dbReference>